<evidence type="ECO:0000313" key="2">
    <source>
        <dbReference type="EMBL" id="KAJ3832485.1"/>
    </source>
</evidence>
<protein>
    <submittedName>
        <fullName evidence="2">Uncharacterized protein</fullName>
    </submittedName>
</protein>
<evidence type="ECO:0000313" key="3">
    <source>
        <dbReference type="Proteomes" id="UP001163846"/>
    </source>
</evidence>
<proteinExistence type="predicted"/>
<feature type="signal peptide" evidence="1">
    <location>
        <begin position="1"/>
        <end position="23"/>
    </location>
</feature>
<sequence>MHLLSSALSISFILCFIVRSVDGIPVPADSGNRYRPIAPKPPVDGGSHGRAGGYYGHNQGFSQYGYGHGQESSHYGYNQESPDRYMGGSGHGPIAPDLSAPQGNAAIPHYPATELLPTITEHPTVLAIPEHSAAPPPAHLDYILTVKTEGRALTDIAQYELSMLGEIILKDWDGVQYGVQKNYHIITANNADHPYLTYFTLEAAASAKSLYPWRP</sequence>
<accession>A0AA38U6G4</accession>
<organism evidence="2 3">
    <name type="scientific">Lentinula raphanica</name>
    <dbReference type="NCBI Taxonomy" id="153919"/>
    <lineage>
        <taxon>Eukaryota</taxon>
        <taxon>Fungi</taxon>
        <taxon>Dikarya</taxon>
        <taxon>Basidiomycota</taxon>
        <taxon>Agaricomycotina</taxon>
        <taxon>Agaricomycetes</taxon>
        <taxon>Agaricomycetidae</taxon>
        <taxon>Agaricales</taxon>
        <taxon>Marasmiineae</taxon>
        <taxon>Omphalotaceae</taxon>
        <taxon>Lentinula</taxon>
    </lineage>
</organism>
<comment type="caution">
    <text evidence="2">The sequence shown here is derived from an EMBL/GenBank/DDBJ whole genome shotgun (WGS) entry which is preliminary data.</text>
</comment>
<gene>
    <name evidence="2" type="ORF">F5878DRAFT_646737</name>
</gene>
<reference evidence="2" key="1">
    <citation type="submission" date="2022-08" db="EMBL/GenBank/DDBJ databases">
        <authorList>
            <consortium name="DOE Joint Genome Institute"/>
            <person name="Min B."/>
            <person name="Riley R."/>
            <person name="Sierra-Patev S."/>
            <person name="Naranjo-Ortiz M."/>
            <person name="Looney B."/>
            <person name="Konkel Z."/>
            <person name="Slot J.C."/>
            <person name="Sakamoto Y."/>
            <person name="Steenwyk J.L."/>
            <person name="Rokas A."/>
            <person name="Carro J."/>
            <person name="Camarero S."/>
            <person name="Ferreira P."/>
            <person name="Molpeceres G."/>
            <person name="Ruiz-Duenas F.J."/>
            <person name="Serrano A."/>
            <person name="Henrissat B."/>
            <person name="Drula E."/>
            <person name="Hughes K.W."/>
            <person name="Mata J.L."/>
            <person name="Ishikawa N.K."/>
            <person name="Vargas-Isla R."/>
            <person name="Ushijima S."/>
            <person name="Smith C.A."/>
            <person name="Ahrendt S."/>
            <person name="Andreopoulos W."/>
            <person name="He G."/>
            <person name="Labutti K."/>
            <person name="Lipzen A."/>
            <person name="Ng V."/>
            <person name="Sandor L."/>
            <person name="Barry K."/>
            <person name="Martinez A.T."/>
            <person name="Xiao Y."/>
            <person name="Gibbons J.G."/>
            <person name="Terashima K."/>
            <person name="Hibbett D.S."/>
            <person name="Grigoriev I.V."/>
        </authorList>
    </citation>
    <scope>NUCLEOTIDE SEQUENCE</scope>
    <source>
        <strain evidence="2">TFB9207</strain>
    </source>
</reference>
<evidence type="ECO:0000256" key="1">
    <source>
        <dbReference type="SAM" id="SignalP"/>
    </source>
</evidence>
<dbReference type="EMBL" id="MU806944">
    <property type="protein sequence ID" value="KAJ3832485.1"/>
    <property type="molecule type" value="Genomic_DNA"/>
</dbReference>
<dbReference type="Proteomes" id="UP001163846">
    <property type="component" value="Unassembled WGS sequence"/>
</dbReference>
<dbReference type="AlphaFoldDB" id="A0AA38U6G4"/>
<keyword evidence="3" id="KW-1185">Reference proteome</keyword>
<name>A0AA38U6G4_9AGAR</name>
<keyword evidence="1" id="KW-0732">Signal</keyword>
<feature type="chain" id="PRO_5041200323" evidence="1">
    <location>
        <begin position="24"/>
        <end position="215"/>
    </location>
</feature>